<dbReference type="Pfam" id="PF08241">
    <property type="entry name" value="Methyltransf_11"/>
    <property type="match status" value="1"/>
</dbReference>
<feature type="binding site" evidence="5">
    <location>
        <position position="36"/>
    </location>
    <ligand>
        <name>S-adenosyl-L-methionine</name>
        <dbReference type="ChEBI" id="CHEBI:59789"/>
    </ligand>
</feature>
<proteinExistence type="inferred from homology"/>
<dbReference type="PANTHER" id="PTHR43464:SF19">
    <property type="entry name" value="UBIQUINONE BIOSYNTHESIS O-METHYLTRANSFERASE, MITOCHONDRIAL"/>
    <property type="match status" value="1"/>
</dbReference>
<protein>
    <recommendedName>
        <fullName evidence="5">Ubiquinone biosynthesis O-methyltransferase</fullName>
    </recommendedName>
    <alternativeName>
        <fullName evidence="5">2-polyprenyl-6-hydroxyphenol methylase</fullName>
        <ecNumber evidence="5">2.1.1.222</ecNumber>
    </alternativeName>
    <alternativeName>
        <fullName evidence="5">3-demethylubiquinone 3-O-methyltransferase</fullName>
        <ecNumber evidence="5">2.1.1.64</ecNumber>
    </alternativeName>
</protein>
<dbReference type="EC" id="2.1.1.64" evidence="5"/>
<keyword evidence="7" id="KW-0830">Ubiquinone</keyword>
<dbReference type="CDD" id="cd02440">
    <property type="entry name" value="AdoMet_MTases"/>
    <property type="match status" value="1"/>
</dbReference>
<evidence type="ECO:0000313" key="8">
    <source>
        <dbReference type="Proteomes" id="UP000001311"/>
    </source>
</evidence>
<dbReference type="KEGG" id="rms:RMA_0991"/>
<dbReference type="GO" id="GO:0061542">
    <property type="term" value="F:3-demethylubiquinol 3-O-methyltransferase activity"/>
    <property type="evidence" value="ECO:0007669"/>
    <property type="project" value="UniProtKB-UniRule"/>
</dbReference>
<dbReference type="GO" id="GO:0102208">
    <property type="term" value="F:2-polyprenyl-6-hydroxyphenol methylase activity"/>
    <property type="evidence" value="ECO:0007669"/>
    <property type="project" value="UniProtKB-EC"/>
</dbReference>
<keyword evidence="3 5" id="KW-0831">Ubiquinone biosynthesis</keyword>
<dbReference type="RefSeq" id="WP_012153012.1">
    <property type="nucleotide sequence ID" value="NC_009900.1"/>
</dbReference>
<name>A8F2A9_RICM5</name>
<dbReference type="GO" id="GO:0032259">
    <property type="term" value="P:methylation"/>
    <property type="evidence" value="ECO:0007669"/>
    <property type="project" value="UniProtKB-KW"/>
</dbReference>
<comment type="catalytic activity">
    <reaction evidence="5">
        <text>a 3-(all-trans-polyprenyl)benzene-1,2-diol + S-adenosyl-L-methionine = a 2-methoxy-6-(all-trans-polyprenyl)phenol + S-adenosyl-L-homocysteine + H(+)</text>
        <dbReference type="Rhea" id="RHEA:31411"/>
        <dbReference type="Rhea" id="RHEA-COMP:9550"/>
        <dbReference type="Rhea" id="RHEA-COMP:9551"/>
        <dbReference type="ChEBI" id="CHEBI:15378"/>
        <dbReference type="ChEBI" id="CHEBI:57856"/>
        <dbReference type="ChEBI" id="CHEBI:59789"/>
        <dbReference type="ChEBI" id="CHEBI:62729"/>
        <dbReference type="ChEBI" id="CHEBI:62731"/>
        <dbReference type="EC" id="2.1.1.222"/>
    </reaction>
</comment>
<gene>
    <name evidence="5 7" type="primary">ubiG</name>
    <name evidence="7" type="ordered locus">RMA_0991</name>
</gene>
<dbReference type="NCBIfam" id="TIGR01045">
    <property type="entry name" value="RPE1"/>
    <property type="match status" value="1"/>
</dbReference>
<dbReference type="InterPro" id="IPR013216">
    <property type="entry name" value="Methyltransf_11"/>
</dbReference>
<dbReference type="HOGENOM" id="CLU_042432_0_0_5"/>
<comment type="catalytic activity">
    <reaction evidence="5">
        <text>a 3-demethylubiquinol + S-adenosyl-L-methionine = a ubiquinol + S-adenosyl-L-homocysteine + H(+)</text>
        <dbReference type="Rhea" id="RHEA:44380"/>
        <dbReference type="Rhea" id="RHEA-COMP:9566"/>
        <dbReference type="Rhea" id="RHEA-COMP:10914"/>
        <dbReference type="ChEBI" id="CHEBI:15378"/>
        <dbReference type="ChEBI" id="CHEBI:17976"/>
        <dbReference type="ChEBI" id="CHEBI:57856"/>
        <dbReference type="ChEBI" id="CHEBI:59789"/>
        <dbReference type="ChEBI" id="CHEBI:84422"/>
        <dbReference type="EC" id="2.1.1.64"/>
    </reaction>
</comment>
<dbReference type="UniPathway" id="UPA00232"/>
<dbReference type="SUPFAM" id="SSF53335">
    <property type="entry name" value="S-adenosyl-L-methionine-dependent methyltransferases"/>
    <property type="match status" value="1"/>
</dbReference>
<keyword evidence="8" id="KW-1185">Reference proteome</keyword>
<evidence type="ECO:0000256" key="4">
    <source>
        <dbReference type="ARBA" id="ARBA00022691"/>
    </source>
</evidence>
<dbReference type="PANTHER" id="PTHR43464">
    <property type="entry name" value="METHYLTRANSFERASE"/>
    <property type="match status" value="1"/>
</dbReference>
<feature type="binding site" evidence="5">
    <location>
        <position position="172"/>
    </location>
    <ligand>
        <name>S-adenosyl-L-methionine</name>
        <dbReference type="ChEBI" id="CHEBI:59789"/>
    </ligand>
</feature>
<keyword evidence="1 5" id="KW-0489">Methyltransferase</keyword>
<dbReference type="NCBIfam" id="TIGR01983">
    <property type="entry name" value="UbiG"/>
    <property type="match status" value="1"/>
</dbReference>
<feature type="binding site" evidence="5">
    <location>
        <position position="130"/>
    </location>
    <ligand>
        <name>S-adenosyl-L-methionine</name>
        <dbReference type="ChEBI" id="CHEBI:59789"/>
    </ligand>
</feature>
<evidence type="ECO:0000259" key="6">
    <source>
        <dbReference type="Pfam" id="PF08241"/>
    </source>
</evidence>
<reference evidence="7 8" key="1">
    <citation type="journal article" date="2007" name="Genome Res.">
        <title>Lateral gene transfer between obligate intracellular bacteria: evidence from the Rickettsia massiliae genome.</title>
        <authorList>
            <person name="Blanc G."/>
            <person name="Ogata H."/>
            <person name="Robert C."/>
            <person name="Audic S."/>
            <person name="Claverie J.-M."/>
            <person name="Raoult D."/>
        </authorList>
    </citation>
    <scope>NUCLEOTIDE SEQUENCE [LARGE SCALE GENOMIC DNA]</scope>
    <source>
        <strain evidence="8">Mtu5</strain>
    </source>
</reference>
<dbReference type="InterPro" id="IPR029063">
    <property type="entry name" value="SAM-dependent_MTases_sf"/>
</dbReference>
<accession>A8F2A9</accession>
<dbReference type="HAMAP" id="MF_00472">
    <property type="entry name" value="UbiG"/>
    <property type="match status" value="1"/>
</dbReference>
<dbReference type="AlphaFoldDB" id="A8F2A9"/>
<dbReference type="EC" id="2.1.1.222" evidence="5"/>
<keyword evidence="4 5" id="KW-0949">S-adenosyl-L-methionine</keyword>
<evidence type="ECO:0000256" key="2">
    <source>
        <dbReference type="ARBA" id="ARBA00022679"/>
    </source>
</evidence>
<dbReference type="Proteomes" id="UP000001311">
    <property type="component" value="Chromosome"/>
</dbReference>
<evidence type="ECO:0000256" key="5">
    <source>
        <dbReference type="HAMAP-Rule" id="MF_00472"/>
    </source>
</evidence>
<evidence type="ECO:0000256" key="3">
    <source>
        <dbReference type="ARBA" id="ARBA00022688"/>
    </source>
</evidence>
<feature type="binding site" evidence="5">
    <location>
        <position position="109"/>
    </location>
    <ligand>
        <name>S-adenosyl-L-methionine</name>
        <dbReference type="ChEBI" id="CHEBI:59789"/>
    </ligand>
</feature>
<organism evidence="7 8">
    <name type="scientific">Rickettsia massiliae (strain Mtu5)</name>
    <dbReference type="NCBI Taxonomy" id="416276"/>
    <lineage>
        <taxon>Bacteria</taxon>
        <taxon>Pseudomonadati</taxon>
        <taxon>Pseudomonadota</taxon>
        <taxon>Alphaproteobacteria</taxon>
        <taxon>Rickettsiales</taxon>
        <taxon>Rickettsiaceae</taxon>
        <taxon>Rickettsieae</taxon>
        <taxon>Rickettsia</taxon>
        <taxon>spotted fever group</taxon>
    </lineage>
</organism>
<dbReference type="GO" id="GO:0010420">
    <property type="term" value="F:polyprenyldihydroxybenzoate methyltransferase activity"/>
    <property type="evidence" value="ECO:0007669"/>
    <property type="project" value="InterPro"/>
</dbReference>
<comment type="function">
    <text evidence="5">O-methyltransferase that catalyzes the 2 O-methylation steps in the ubiquinone biosynthetic pathway.</text>
</comment>
<evidence type="ECO:0000256" key="1">
    <source>
        <dbReference type="ARBA" id="ARBA00022603"/>
    </source>
</evidence>
<comment type="similarity">
    <text evidence="5">Belongs to the methyltransferase superfamily. UbiG/COQ3 family.</text>
</comment>
<comment type="pathway">
    <text evidence="5">Cofactor biosynthesis; ubiquinone biosynthesis.</text>
</comment>
<keyword evidence="2 5" id="KW-0808">Transferase</keyword>
<sequence length="289" mass="33022">MSSIDKKELEKFEKISHNWWNKDGEFGILHRINPIRLEYIIEKITTHYNRHLSKLAYRKEFVGNTQHSTAAYIEVREDASSGLTHKLPLAVEFEKMSNDISKLEILDVGCGGGLIATPLAAQGFNVTAIDALQSNIETATAYAKENGVKINYLQSTIEELESDKLYDVVLCLEVIEHVENVQQFILNLVKHIKPNGMAIISTINRTKKAYILGIIVAEYILGWVQKNTHDYSKFLKPLEIYEMLTDTEIEIKELKGLVYDPAKNEWKLSDDIDVNYFMCLGRKSMCYPS</sequence>
<feature type="domain" description="Methyltransferase type 11" evidence="6">
    <location>
        <begin position="106"/>
        <end position="200"/>
    </location>
</feature>
<dbReference type="Gene3D" id="3.40.50.150">
    <property type="entry name" value="Vaccinia Virus protein VP39"/>
    <property type="match status" value="1"/>
</dbReference>
<dbReference type="EMBL" id="CP000683">
    <property type="protein sequence ID" value="ABV85045.1"/>
    <property type="molecule type" value="Genomic_DNA"/>
</dbReference>
<dbReference type="InterPro" id="IPR010233">
    <property type="entry name" value="UbiG_MeTrfase"/>
</dbReference>
<dbReference type="InterPro" id="IPR005728">
    <property type="entry name" value="RPE1"/>
</dbReference>
<evidence type="ECO:0000313" key="7">
    <source>
        <dbReference type="EMBL" id="ABV85045.1"/>
    </source>
</evidence>